<protein>
    <recommendedName>
        <fullName evidence="1">Phytochelatin synthase C-terminal domain-containing protein</fullName>
    </recommendedName>
</protein>
<dbReference type="GO" id="GO:0046872">
    <property type="term" value="F:metal ion binding"/>
    <property type="evidence" value="ECO:0007669"/>
    <property type="project" value="InterPro"/>
</dbReference>
<evidence type="ECO:0000313" key="2">
    <source>
        <dbReference type="EMBL" id="GAY46527.1"/>
    </source>
</evidence>
<feature type="domain" description="Phytochelatin synthase C-terminal" evidence="1">
    <location>
        <begin position="12"/>
        <end position="74"/>
    </location>
</feature>
<dbReference type="GO" id="GO:0046938">
    <property type="term" value="P:phytochelatin biosynthetic process"/>
    <property type="evidence" value="ECO:0007669"/>
    <property type="project" value="InterPro"/>
</dbReference>
<keyword evidence="3" id="KW-1185">Reference proteome</keyword>
<gene>
    <name evidence="2" type="ORF">CUMW_097740</name>
</gene>
<sequence length="75" mass="8150">MPALVFGILERILSEIVANTYWQGSGLRTVKPKSLDETCCKETNVTLVKADGAKPMTVVSGRIKTAVIRQGIDMV</sequence>
<organism evidence="2 3">
    <name type="scientific">Citrus unshiu</name>
    <name type="common">Satsuma mandarin</name>
    <name type="synonym">Citrus nobilis var. unshiu</name>
    <dbReference type="NCBI Taxonomy" id="55188"/>
    <lineage>
        <taxon>Eukaryota</taxon>
        <taxon>Viridiplantae</taxon>
        <taxon>Streptophyta</taxon>
        <taxon>Embryophyta</taxon>
        <taxon>Tracheophyta</taxon>
        <taxon>Spermatophyta</taxon>
        <taxon>Magnoliopsida</taxon>
        <taxon>eudicotyledons</taxon>
        <taxon>Gunneridae</taxon>
        <taxon>Pentapetalae</taxon>
        <taxon>rosids</taxon>
        <taxon>malvids</taxon>
        <taxon>Sapindales</taxon>
        <taxon>Rutaceae</taxon>
        <taxon>Aurantioideae</taxon>
        <taxon>Citrus</taxon>
    </lineage>
</organism>
<evidence type="ECO:0000313" key="3">
    <source>
        <dbReference type="Proteomes" id="UP000236630"/>
    </source>
</evidence>
<dbReference type="Pfam" id="PF09328">
    <property type="entry name" value="Phytochelatin_C"/>
    <property type="match status" value="1"/>
</dbReference>
<dbReference type="GO" id="GO:0016756">
    <property type="term" value="F:glutathione gamma-glutamylcysteinyltransferase activity"/>
    <property type="evidence" value="ECO:0007669"/>
    <property type="project" value="InterPro"/>
</dbReference>
<reference evidence="2 3" key="1">
    <citation type="journal article" date="2017" name="Front. Genet.">
        <title>Draft sequencing of the heterozygous diploid genome of Satsuma (Citrus unshiu Marc.) using a hybrid assembly approach.</title>
        <authorList>
            <person name="Shimizu T."/>
            <person name="Tanizawa Y."/>
            <person name="Mochizuki T."/>
            <person name="Nagasaki H."/>
            <person name="Yoshioka T."/>
            <person name="Toyoda A."/>
            <person name="Fujiyama A."/>
            <person name="Kaminuma E."/>
            <person name="Nakamura Y."/>
        </authorList>
    </citation>
    <scope>NUCLEOTIDE SEQUENCE [LARGE SCALE GENOMIC DNA]</scope>
    <source>
        <strain evidence="3">cv. Miyagawa wase</strain>
    </source>
</reference>
<name>A0A2H5P2B6_CITUN</name>
<evidence type="ECO:0000259" key="1">
    <source>
        <dbReference type="Pfam" id="PF09328"/>
    </source>
</evidence>
<comment type="caution">
    <text evidence="2">The sequence shown here is derived from an EMBL/GenBank/DDBJ whole genome shotgun (WGS) entry which is preliminary data.</text>
</comment>
<dbReference type="GO" id="GO:0010038">
    <property type="term" value="P:response to metal ion"/>
    <property type="evidence" value="ECO:0007669"/>
    <property type="project" value="InterPro"/>
</dbReference>
<feature type="non-terminal residue" evidence="2">
    <location>
        <position position="75"/>
    </location>
</feature>
<dbReference type="Proteomes" id="UP000236630">
    <property type="component" value="Unassembled WGS sequence"/>
</dbReference>
<proteinExistence type="predicted"/>
<dbReference type="InterPro" id="IPR015407">
    <property type="entry name" value="Phytochelatin_synthase_C"/>
</dbReference>
<accession>A0A2H5P2B6</accession>
<dbReference type="EMBL" id="BDQV01000033">
    <property type="protein sequence ID" value="GAY46527.1"/>
    <property type="molecule type" value="Genomic_DNA"/>
</dbReference>
<dbReference type="AlphaFoldDB" id="A0A2H5P2B6"/>